<gene>
    <name evidence="1" type="ORF">SDC9_202659</name>
</gene>
<comment type="caution">
    <text evidence="1">The sequence shown here is derived from an EMBL/GenBank/DDBJ whole genome shotgun (WGS) entry which is preliminary data.</text>
</comment>
<dbReference type="EMBL" id="VSSQ01123744">
    <property type="protein sequence ID" value="MPN54980.1"/>
    <property type="molecule type" value="Genomic_DNA"/>
</dbReference>
<accession>A0A645IVR6</accession>
<organism evidence="1">
    <name type="scientific">bioreactor metagenome</name>
    <dbReference type="NCBI Taxonomy" id="1076179"/>
    <lineage>
        <taxon>unclassified sequences</taxon>
        <taxon>metagenomes</taxon>
        <taxon>ecological metagenomes</taxon>
    </lineage>
</organism>
<sequence>MYIDAHLQGFEIQRLSDEIDGAFLQSANFHIDFLGIGKNNDGNFKIPGLDVVQKGEPIHDRHVKVQQDEVDIWMRIERVQPLFAVSSQQYRVIGKHVLDERKISCRIIDCKNYGHLPLLLGHVPSYHRRPAG</sequence>
<name>A0A645IVR6_9ZZZZ</name>
<reference evidence="1" key="1">
    <citation type="submission" date="2019-08" db="EMBL/GenBank/DDBJ databases">
        <authorList>
            <person name="Kucharzyk K."/>
            <person name="Murdoch R.W."/>
            <person name="Higgins S."/>
            <person name="Loffler F."/>
        </authorList>
    </citation>
    <scope>NUCLEOTIDE SEQUENCE</scope>
</reference>
<protein>
    <submittedName>
        <fullName evidence="1">Uncharacterized protein</fullName>
    </submittedName>
</protein>
<dbReference type="AlphaFoldDB" id="A0A645IVR6"/>
<evidence type="ECO:0000313" key="1">
    <source>
        <dbReference type="EMBL" id="MPN54980.1"/>
    </source>
</evidence>
<proteinExistence type="predicted"/>